<organism evidence="2 3">
    <name type="scientific">Euphydryas editha</name>
    <name type="common">Edith's checkerspot</name>
    <dbReference type="NCBI Taxonomy" id="104508"/>
    <lineage>
        <taxon>Eukaryota</taxon>
        <taxon>Metazoa</taxon>
        <taxon>Ecdysozoa</taxon>
        <taxon>Arthropoda</taxon>
        <taxon>Hexapoda</taxon>
        <taxon>Insecta</taxon>
        <taxon>Pterygota</taxon>
        <taxon>Neoptera</taxon>
        <taxon>Endopterygota</taxon>
        <taxon>Lepidoptera</taxon>
        <taxon>Glossata</taxon>
        <taxon>Ditrysia</taxon>
        <taxon>Papilionoidea</taxon>
        <taxon>Nymphalidae</taxon>
        <taxon>Nymphalinae</taxon>
        <taxon>Euphydryas</taxon>
    </lineage>
</organism>
<proteinExistence type="predicted"/>
<feature type="compositionally biased region" description="Basic and acidic residues" evidence="1">
    <location>
        <begin position="55"/>
        <end position="69"/>
    </location>
</feature>
<keyword evidence="3" id="KW-1185">Reference proteome</keyword>
<reference evidence="2" key="1">
    <citation type="submission" date="2022-03" db="EMBL/GenBank/DDBJ databases">
        <authorList>
            <person name="Tunstrom K."/>
        </authorList>
    </citation>
    <scope>NUCLEOTIDE SEQUENCE</scope>
</reference>
<dbReference type="AlphaFoldDB" id="A0AAU9UH76"/>
<dbReference type="Proteomes" id="UP001153954">
    <property type="component" value="Unassembled WGS sequence"/>
</dbReference>
<evidence type="ECO:0000256" key="1">
    <source>
        <dbReference type="SAM" id="MobiDB-lite"/>
    </source>
</evidence>
<evidence type="ECO:0000313" key="3">
    <source>
        <dbReference type="Proteomes" id="UP001153954"/>
    </source>
</evidence>
<sequence length="92" mass="11079">MKNKRNFPTNVYVKEDFPKDVLEIRKQLYPQVEAERKNGNKAFIKYDKLIEKKNKLTTTAKKEKEEKPSRRPLHLRKARERSSSMKEMPKNM</sequence>
<feature type="region of interest" description="Disordered" evidence="1">
    <location>
        <begin position="55"/>
        <end position="92"/>
    </location>
</feature>
<protein>
    <submittedName>
        <fullName evidence="2">Uncharacterized protein</fullName>
    </submittedName>
</protein>
<gene>
    <name evidence="2" type="ORF">EEDITHA_LOCUS12654</name>
</gene>
<dbReference type="EMBL" id="CAKOGL010000018">
    <property type="protein sequence ID" value="CAH2097427.1"/>
    <property type="molecule type" value="Genomic_DNA"/>
</dbReference>
<feature type="compositionally biased region" description="Basic and acidic residues" evidence="1">
    <location>
        <begin position="80"/>
        <end position="92"/>
    </location>
</feature>
<evidence type="ECO:0000313" key="2">
    <source>
        <dbReference type="EMBL" id="CAH2097427.1"/>
    </source>
</evidence>
<name>A0AAU9UH76_EUPED</name>
<comment type="caution">
    <text evidence="2">The sequence shown here is derived from an EMBL/GenBank/DDBJ whole genome shotgun (WGS) entry which is preliminary data.</text>
</comment>
<accession>A0AAU9UH76</accession>
<feature type="compositionally biased region" description="Basic residues" evidence="1">
    <location>
        <begin position="70"/>
        <end position="79"/>
    </location>
</feature>